<keyword evidence="8" id="KW-1185">Reference proteome</keyword>
<dbReference type="EMBL" id="CP091430">
    <property type="protein sequence ID" value="UVI28055.1"/>
    <property type="molecule type" value="Genomic_DNA"/>
</dbReference>
<dbReference type="Pfam" id="PF14464">
    <property type="entry name" value="Prok-JAB"/>
    <property type="match status" value="1"/>
</dbReference>
<dbReference type="SUPFAM" id="SSF102712">
    <property type="entry name" value="JAB1/MPN domain"/>
    <property type="match status" value="1"/>
</dbReference>
<keyword evidence="4" id="KW-0862">Zinc</keyword>
<name>A0ABY5S3A8_9BACL</name>
<evidence type="ECO:0000256" key="1">
    <source>
        <dbReference type="ARBA" id="ARBA00022670"/>
    </source>
</evidence>
<dbReference type="RefSeq" id="WP_258384143.1">
    <property type="nucleotide sequence ID" value="NZ_CP091430.1"/>
</dbReference>
<dbReference type="InterPro" id="IPR051929">
    <property type="entry name" value="VirAsm_ModProt"/>
</dbReference>
<dbReference type="PANTHER" id="PTHR34858:SF1">
    <property type="entry name" value="CYSO-CYSTEINE PEPTIDASE"/>
    <property type="match status" value="1"/>
</dbReference>
<dbReference type="CDD" id="cd08070">
    <property type="entry name" value="MPN_like"/>
    <property type="match status" value="1"/>
</dbReference>
<proteinExistence type="predicted"/>
<keyword evidence="1" id="KW-0645">Protease</keyword>
<evidence type="ECO:0000313" key="8">
    <source>
        <dbReference type="Proteomes" id="UP001057877"/>
    </source>
</evidence>
<sequence length="159" mass="17670">MLDNDQNNANHLLLLRAEIDEPAYRKLIRICTDALPDEACGVLASSHSDSLSHGAVRIDTVYPIRNAAQEKAHVFSFEPREWIGAYFSMLKNRQTLVGFYHSHPLAPPVPSSADIAGIRYSTAMTYWIVSLADPDQPHIQAYQVSGNSFVPLMFAQVSV</sequence>
<gene>
    <name evidence="7" type="ORF">L1F29_21690</name>
</gene>
<protein>
    <submittedName>
        <fullName evidence="7">M67 family metallopeptidase</fullName>
    </submittedName>
</protein>
<keyword evidence="3" id="KW-0378">Hydrolase</keyword>
<evidence type="ECO:0000256" key="4">
    <source>
        <dbReference type="ARBA" id="ARBA00022833"/>
    </source>
</evidence>
<dbReference type="InterPro" id="IPR028090">
    <property type="entry name" value="JAB_dom_prok"/>
</dbReference>
<evidence type="ECO:0000256" key="5">
    <source>
        <dbReference type="ARBA" id="ARBA00023049"/>
    </source>
</evidence>
<dbReference type="Proteomes" id="UP001057877">
    <property type="component" value="Chromosome"/>
</dbReference>
<dbReference type="Gene3D" id="3.40.140.10">
    <property type="entry name" value="Cytidine Deaminase, domain 2"/>
    <property type="match status" value="1"/>
</dbReference>
<reference evidence="7" key="1">
    <citation type="submission" date="2022-01" db="EMBL/GenBank/DDBJ databases">
        <title>Paenibacillus spongiae sp. nov., isolated from marine sponge.</title>
        <authorList>
            <person name="Li Z."/>
            <person name="Zhang M."/>
        </authorList>
    </citation>
    <scope>NUCLEOTIDE SEQUENCE</scope>
    <source>
        <strain evidence="7">PHS-Z3</strain>
    </source>
</reference>
<organism evidence="7 8">
    <name type="scientific">Paenibacillus spongiae</name>
    <dbReference type="NCBI Taxonomy" id="2909671"/>
    <lineage>
        <taxon>Bacteria</taxon>
        <taxon>Bacillati</taxon>
        <taxon>Bacillota</taxon>
        <taxon>Bacilli</taxon>
        <taxon>Bacillales</taxon>
        <taxon>Paenibacillaceae</taxon>
        <taxon>Paenibacillus</taxon>
    </lineage>
</organism>
<feature type="domain" description="JAB" evidence="6">
    <location>
        <begin position="21"/>
        <end position="138"/>
    </location>
</feature>
<accession>A0ABY5S3A8</accession>
<evidence type="ECO:0000256" key="3">
    <source>
        <dbReference type="ARBA" id="ARBA00022801"/>
    </source>
</evidence>
<keyword evidence="2" id="KW-0479">Metal-binding</keyword>
<evidence type="ECO:0000313" key="7">
    <source>
        <dbReference type="EMBL" id="UVI28055.1"/>
    </source>
</evidence>
<evidence type="ECO:0000256" key="2">
    <source>
        <dbReference type="ARBA" id="ARBA00022723"/>
    </source>
</evidence>
<keyword evidence="5" id="KW-0482">Metalloprotease</keyword>
<dbReference type="PANTHER" id="PTHR34858">
    <property type="entry name" value="CYSO-CYSTEINE PEPTIDASE"/>
    <property type="match status" value="1"/>
</dbReference>
<evidence type="ECO:0000259" key="6">
    <source>
        <dbReference type="Pfam" id="PF14464"/>
    </source>
</evidence>